<comment type="caution">
    <text evidence="2">The sequence shown here is derived from an EMBL/GenBank/DDBJ whole genome shotgun (WGS) entry which is preliminary data.</text>
</comment>
<organism evidence="2">
    <name type="scientific">Nitratifractor salsuginis</name>
    <dbReference type="NCBI Taxonomy" id="269261"/>
    <lineage>
        <taxon>Bacteria</taxon>
        <taxon>Pseudomonadati</taxon>
        <taxon>Campylobacterota</taxon>
        <taxon>Epsilonproteobacteria</taxon>
        <taxon>Campylobacterales</taxon>
        <taxon>Sulfurovaceae</taxon>
        <taxon>Nitratifractor</taxon>
    </lineage>
</organism>
<dbReference type="SMART" id="SM00257">
    <property type="entry name" value="LysM"/>
    <property type="match status" value="1"/>
</dbReference>
<dbReference type="InterPro" id="IPR036779">
    <property type="entry name" value="LysM_dom_sf"/>
</dbReference>
<protein>
    <submittedName>
        <fullName evidence="2">LysM peptidoglycan-binding domain-containing protein</fullName>
    </submittedName>
</protein>
<sequence>MYRRKHYAKLIAHIVRPGDTLKKVARQYHATPLDLIVANQLQHLELKPGTVLMVPVTKAYYEGHLRF</sequence>
<reference evidence="2" key="1">
    <citation type="journal article" date="2020" name="mSystems">
        <title>Genome- and Community-Level Interaction Insights into Carbon Utilization and Element Cycling Functions of Hydrothermarchaeota in Hydrothermal Sediment.</title>
        <authorList>
            <person name="Zhou Z."/>
            <person name="Liu Y."/>
            <person name="Xu W."/>
            <person name="Pan J."/>
            <person name="Luo Z.H."/>
            <person name="Li M."/>
        </authorList>
    </citation>
    <scope>NUCLEOTIDE SEQUENCE [LARGE SCALE GENOMIC DNA]</scope>
    <source>
        <strain evidence="2">HyVt-513</strain>
    </source>
</reference>
<gene>
    <name evidence="2" type="ORF">ENJ74_03905</name>
</gene>
<proteinExistence type="predicted"/>
<feature type="domain" description="LysM" evidence="1">
    <location>
        <begin position="11"/>
        <end position="54"/>
    </location>
</feature>
<dbReference type="AlphaFoldDB" id="A0A7V2SJ84"/>
<dbReference type="PROSITE" id="PS51782">
    <property type="entry name" value="LYSM"/>
    <property type="match status" value="1"/>
</dbReference>
<dbReference type="CDD" id="cd00118">
    <property type="entry name" value="LysM"/>
    <property type="match status" value="1"/>
</dbReference>
<evidence type="ECO:0000259" key="1">
    <source>
        <dbReference type="PROSITE" id="PS51782"/>
    </source>
</evidence>
<name>A0A7V2SJ84_9BACT</name>
<dbReference type="InterPro" id="IPR018392">
    <property type="entry name" value="LysM"/>
</dbReference>
<accession>A0A7V2SJ84</accession>
<evidence type="ECO:0000313" key="2">
    <source>
        <dbReference type="EMBL" id="HFC03996.1"/>
    </source>
</evidence>
<dbReference type="EMBL" id="DRNO01000267">
    <property type="protein sequence ID" value="HFC03996.1"/>
    <property type="molecule type" value="Genomic_DNA"/>
</dbReference>
<dbReference type="Proteomes" id="UP000885722">
    <property type="component" value="Unassembled WGS sequence"/>
</dbReference>
<dbReference type="SUPFAM" id="SSF54106">
    <property type="entry name" value="LysM domain"/>
    <property type="match status" value="1"/>
</dbReference>
<dbReference type="Gene3D" id="3.10.350.10">
    <property type="entry name" value="LysM domain"/>
    <property type="match status" value="1"/>
</dbReference>
<dbReference type="Pfam" id="PF01476">
    <property type="entry name" value="LysM"/>
    <property type="match status" value="1"/>
</dbReference>